<dbReference type="EMBL" id="CP042467">
    <property type="protein sequence ID" value="QED29377.1"/>
    <property type="molecule type" value="Genomic_DNA"/>
</dbReference>
<dbReference type="Pfam" id="PF12850">
    <property type="entry name" value="Metallophos_2"/>
    <property type="match status" value="1"/>
</dbReference>
<dbReference type="InterPro" id="IPR029052">
    <property type="entry name" value="Metallo-depent_PP-like"/>
</dbReference>
<dbReference type="InterPro" id="IPR011152">
    <property type="entry name" value="Pesterase_MJ0912"/>
</dbReference>
<evidence type="ECO:0000313" key="3">
    <source>
        <dbReference type="EMBL" id="QED29377.1"/>
    </source>
</evidence>
<dbReference type="KEGG" id="bbae:FRD01_19495"/>
<sequence length="261" mass="29615">MSDMKVLIFGGIYNNYLALEALLEAAEKEGVDQIYFLGDVGGFGPHPDKVFPYLRDTKNIFLMQGNYDHSIGNRLEDCACGYTDPRDNYFAQISYDYTLENTSDENKDFLKSFAPEFRRDWAGKRILMAHGSPRRVNEFLWESTSPVGFLDYILKASDSDVLFVTHTGIPWMREFRDGRKVVNVGAIGRPANNGKTTVDYVIVNTNTLDITLHELAYDHVRLASEMAAEGLPEPFVQTILTGWWTTCLEVLPARERARGIH</sequence>
<accession>A0A5B8XVZ4</accession>
<gene>
    <name evidence="3" type="ORF">FRD01_19495</name>
</gene>
<dbReference type="AlphaFoldDB" id="A0A5B8XVZ4"/>
<reference evidence="3 4" key="1">
    <citation type="submission" date="2019-08" db="EMBL/GenBank/DDBJ databases">
        <authorList>
            <person name="Liang Q."/>
        </authorList>
    </citation>
    <scope>NUCLEOTIDE SEQUENCE [LARGE SCALE GENOMIC DNA]</scope>
    <source>
        <strain evidence="3 4">V1718</strain>
    </source>
</reference>
<dbReference type="Gene3D" id="3.60.21.10">
    <property type="match status" value="1"/>
</dbReference>
<dbReference type="RefSeq" id="WP_146962610.1">
    <property type="nucleotide sequence ID" value="NZ_CP042467.1"/>
</dbReference>
<evidence type="ECO:0000313" key="4">
    <source>
        <dbReference type="Proteomes" id="UP000321595"/>
    </source>
</evidence>
<evidence type="ECO:0000256" key="1">
    <source>
        <dbReference type="ARBA" id="ARBA00008950"/>
    </source>
</evidence>
<keyword evidence="4" id="KW-1185">Reference proteome</keyword>
<comment type="similarity">
    <text evidence="1">Belongs to the metallophosphoesterase superfamily. YfcE family.</text>
</comment>
<dbReference type="InterPro" id="IPR024654">
    <property type="entry name" value="Calcineurin-like_PHP_lpxH"/>
</dbReference>
<dbReference type="OrthoDB" id="9813918at2"/>
<proteinExistence type="inferred from homology"/>
<dbReference type="SUPFAM" id="SSF56300">
    <property type="entry name" value="Metallo-dependent phosphatases"/>
    <property type="match status" value="1"/>
</dbReference>
<organism evidence="3 4">
    <name type="scientific">Microvenator marinus</name>
    <dbReference type="NCBI Taxonomy" id="2600177"/>
    <lineage>
        <taxon>Bacteria</taxon>
        <taxon>Deltaproteobacteria</taxon>
        <taxon>Bradymonadales</taxon>
        <taxon>Microvenatoraceae</taxon>
        <taxon>Microvenator</taxon>
    </lineage>
</organism>
<dbReference type="PIRSF" id="PIRSF000883">
    <property type="entry name" value="Pesterase_MJ0912"/>
    <property type="match status" value="1"/>
</dbReference>
<name>A0A5B8XVZ4_9DELT</name>
<dbReference type="Proteomes" id="UP000321595">
    <property type="component" value="Chromosome"/>
</dbReference>
<protein>
    <submittedName>
        <fullName evidence="3">Metallophosphoesterase family protein</fullName>
    </submittedName>
</protein>
<evidence type="ECO:0000259" key="2">
    <source>
        <dbReference type="Pfam" id="PF12850"/>
    </source>
</evidence>
<feature type="domain" description="Calcineurin-like phosphoesterase" evidence="2">
    <location>
        <begin position="4"/>
        <end position="206"/>
    </location>
</feature>